<proteinExistence type="inferred from homology"/>
<evidence type="ECO:0000256" key="5">
    <source>
        <dbReference type="ARBA" id="ARBA00024042"/>
    </source>
</evidence>
<evidence type="ECO:0000313" key="8">
    <source>
        <dbReference type="Proteomes" id="UP001265550"/>
    </source>
</evidence>
<comment type="cofactor">
    <cofactor evidence="1">
        <name>FMN</name>
        <dbReference type="ChEBI" id="CHEBI:58210"/>
    </cofactor>
</comment>
<keyword evidence="2" id="KW-0285">Flavoprotein</keyword>
<dbReference type="CDD" id="cd02809">
    <property type="entry name" value="alpha_hydroxyacid_oxid_FMN"/>
    <property type="match status" value="1"/>
</dbReference>
<dbReference type="PANTHER" id="PTHR10578">
    <property type="entry name" value="S -2-HYDROXY-ACID OXIDASE-RELATED"/>
    <property type="match status" value="1"/>
</dbReference>
<comment type="caution">
    <text evidence="7">The sequence shown here is derived from an EMBL/GenBank/DDBJ whole genome shotgun (WGS) entry which is preliminary data.</text>
</comment>
<dbReference type="RefSeq" id="WP_204733598.1">
    <property type="nucleotide sequence ID" value="NZ_JAVDWE010000005.1"/>
</dbReference>
<accession>A0ABU1VAX0</accession>
<dbReference type="Proteomes" id="UP001265550">
    <property type="component" value="Unassembled WGS sequence"/>
</dbReference>
<dbReference type="PROSITE" id="PS51349">
    <property type="entry name" value="FMN_HYDROXY_ACID_DH_2"/>
    <property type="match status" value="1"/>
</dbReference>
<gene>
    <name evidence="7" type="ORF">J2X09_002350</name>
</gene>
<keyword evidence="4" id="KW-0560">Oxidoreductase</keyword>
<dbReference type="Pfam" id="PF01070">
    <property type="entry name" value="FMN_dh"/>
    <property type="match status" value="1"/>
</dbReference>
<comment type="similarity">
    <text evidence="5">Belongs to the FMN-dependent alpha-hydroxy acid dehydrogenase family.</text>
</comment>
<evidence type="ECO:0000313" key="7">
    <source>
        <dbReference type="EMBL" id="MDR7094609.1"/>
    </source>
</evidence>
<dbReference type="Gene3D" id="3.20.20.70">
    <property type="entry name" value="Aldolase class I"/>
    <property type="match status" value="1"/>
</dbReference>
<evidence type="ECO:0000256" key="3">
    <source>
        <dbReference type="ARBA" id="ARBA00022643"/>
    </source>
</evidence>
<organism evidence="7 8">
    <name type="scientific">Hydrogenophaga laconesensis</name>
    <dbReference type="NCBI Taxonomy" id="1805971"/>
    <lineage>
        <taxon>Bacteria</taxon>
        <taxon>Pseudomonadati</taxon>
        <taxon>Pseudomonadota</taxon>
        <taxon>Betaproteobacteria</taxon>
        <taxon>Burkholderiales</taxon>
        <taxon>Comamonadaceae</taxon>
        <taxon>Hydrogenophaga</taxon>
    </lineage>
</organism>
<keyword evidence="8" id="KW-1185">Reference proteome</keyword>
<dbReference type="InterPro" id="IPR013785">
    <property type="entry name" value="Aldolase_TIM"/>
</dbReference>
<name>A0ABU1VAX0_9BURK</name>
<sequence length="388" mass="41789">MSDPASWLNSDDIRAAAQRRLPKGLFEFIDRGAEDELALRLNRAAIQRVKLRSSVLRDVSQRSTASTLLGNSLSMPVVIAPTGPAGQVWYRGEIAMARAAAEAGIPFTVSTASTTRLETIREVGGGRQWFQLYIWPDRAMSDEVVSRARESGYDALVVTADSVVATNRPFNVRNGFTLPLRLNLRNCLDVIGHPRWLLEVIGRYIATTGMPRYENYPGHVKARMTAQPIADAMAKNDSITWEDLRRLRNDWPGQLIVKGILNPEDAVQAMHCGADGIVVSNHGGIVFDSSVAPIDALPAIANAIDGRIAVLVDSGFRRGSEVVKAIALGADAVMLGRVPLYALAAAGQAGAARALTIIQAEILHTLALLGCKSIDEVGPQHARCSIGA</sequence>
<dbReference type="InterPro" id="IPR000262">
    <property type="entry name" value="FMN-dep_DH"/>
</dbReference>
<evidence type="ECO:0000256" key="4">
    <source>
        <dbReference type="ARBA" id="ARBA00023002"/>
    </source>
</evidence>
<dbReference type="EMBL" id="JAVDWE010000005">
    <property type="protein sequence ID" value="MDR7094609.1"/>
    <property type="molecule type" value="Genomic_DNA"/>
</dbReference>
<reference evidence="7 8" key="1">
    <citation type="submission" date="2023-07" db="EMBL/GenBank/DDBJ databases">
        <title>Sorghum-associated microbial communities from plants grown in Nebraska, USA.</title>
        <authorList>
            <person name="Schachtman D."/>
        </authorList>
    </citation>
    <scope>NUCLEOTIDE SEQUENCE [LARGE SCALE GENOMIC DNA]</scope>
    <source>
        <strain evidence="7 8">BE240</strain>
    </source>
</reference>
<dbReference type="InterPro" id="IPR012133">
    <property type="entry name" value="Alpha-hydoxy_acid_DH_FMN"/>
</dbReference>
<dbReference type="SUPFAM" id="SSF51395">
    <property type="entry name" value="FMN-linked oxidoreductases"/>
    <property type="match status" value="1"/>
</dbReference>
<feature type="domain" description="FMN hydroxy acid dehydrogenase" evidence="6">
    <location>
        <begin position="2"/>
        <end position="387"/>
    </location>
</feature>
<protein>
    <submittedName>
        <fullName evidence="7">Isopentenyl diphosphate isomerase/L-lactate dehydrogenase-like FMN-dependent dehydrogenase</fullName>
    </submittedName>
</protein>
<evidence type="ECO:0000256" key="1">
    <source>
        <dbReference type="ARBA" id="ARBA00001917"/>
    </source>
</evidence>
<evidence type="ECO:0000256" key="2">
    <source>
        <dbReference type="ARBA" id="ARBA00022630"/>
    </source>
</evidence>
<dbReference type="PIRSF" id="PIRSF000138">
    <property type="entry name" value="Al-hdrx_acd_dh"/>
    <property type="match status" value="1"/>
</dbReference>
<evidence type="ECO:0000259" key="6">
    <source>
        <dbReference type="PROSITE" id="PS51349"/>
    </source>
</evidence>
<dbReference type="PANTHER" id="PTHR10578:SF107">
    <property type="entry name" value="2-HYDROXYACID OXIDASE 1"/>
    <property type="match status" value="1"/>
</dbReference>
<keyword evidence="3" id="KW-0288">FMN</keyword>
<dbReference type="InterPro" id="IPR037396">
    <property type="entry name" value="FMN_HAD"/>
</dbReference>